<dbReference type="InterPro" id="IPR029058">
    <property type="entry name" value="AB_hydrolase_fold"/>
</dbReference>
<dbReference type="GO" id="GO:0004185">
    <property type="term" value="F:serine-type carboxypeptidase activity"/>
    <property type="evidence" value="ECO:0007669"/>
    <property type="project" value="InterPro"/>
</dbReference>
<evidence type="ECO:0000313" key="2">
    <source>
        <dbReference type="EMBL" id="EEF40330.1"/>
    </source>
</evidence>
<keyword evidence="2" id="KW-0121">Carboxypeptidase</keyword>
<gene>
    <name evidence="2" type="ORF">RCOM_1383680</name>
</gene>
<reference evidence="3" key="1">
    <citation type="journal article" date="2010" name="Nat. Biotechnol.">
        <title>Draft genome sequence of the oilseed species Ricinus communis.</title>
        <authorList>
            <person name="Chan A.P."/>
            <person name="Crabtree J."/>
            <person name="Zhao Q."/>
            <person name="Lorenzi H."/>
            <person name="Orvis J."/>
            <person name="Puiu D."/>
            <person name="Melake-Berhan A."/>
            <person name="Jones K.M."/>
            <person name="Redman J."/>
            <person name="Chen G."/>
            <person name="Cahoon E.B."/>
            <person name="Gedil M."/>
            <person name="Stanke M."/>
            <person name="Haas B.J."/>
            <person name="Wortman J.R."/>
            <person name="Fraser-Liggett C.M."/>
            <person name="Ravel J."/>
            <person name="Rabinowicz P.D."/>
        </authorList>
    </citation>
    <scope>NUCLEOTIDE SEQUENCE [LARGE SCALE GENOMIC DNA]</scope>
    <source>
        <strain evidence="3">cv. Hale</strain>
    </source>
</reference>
<name>B9S814_RICCO</name>
<evidence type="ECO:0000313" key="3">
    <source>
        <dbReference type="Proteomes" id="UP000008311"/>
    </source>
</evidence>
<dbReference type="Proteomes" id="UP000008311">
    <property type="component" value="Unassembled WGS sequence"/>
</dbReference>
<proteinExistence type="inferred from homology"/>
<accession>B9S814</accession>
<dbReference type="Gene3D" id="3.40.50.1820">
    <property type="entry name" value="alpha/beta hydrolase"/>
    <property type="match status" value="1"/>
</dbReference>
<keyword evidence="2" id="KW-0645">Protease</keyword>
<dbReference type="SUPFAM" id="SSF53474">
    <property type="entry name" value="alpha/beta-Hydrolases"/>
    <property type="match status" value="1"/>
</dbReference>
<dbReference type="Pfam" id="PF00450">
    <property type="entry name" value="Peptidase_S10"/>
    <property type="match status" value="1"/>
</dbReference>
<dbReference type="EMBL" id="EQ973887">
    <property type="protein sequence ID" value="EEF40330.1"/>
    <property type="molecule type" value="Genomic_DNA"/>
</dbReference>
<organism evidence="2 3">
    <name type="scientific">Ricinus communis</name>
    <name type="common">Castor bean</name>
    <dbReference type="NCBI Taxonomy" id="3988"/>
    <lineage>
        <taxon>Eukaryota</taxon>
        <taxon>Viridiplantae</taxon>
        <taxon>Streptophyta</taxon>
        <taxon>Embryophyta</taxon>
        <taxon>Tracheophyta</taxon>
        <taxon>Spermatophyta</taxon>
        <taxon>Magnoliopsida</taxon>
        <taxon>eudicotyledons</taxon>
        <taxon>Gunneridae</taxon>
        <taxon>Pentapetalae</taxon>
        <taxon>rosids</taxon>
        <taxon>fabids</taxon>
        <taxon>Malpighiales</taxon>
        <taxon>Euphorbiaceae</taxon>
        <taxon>Acalyphoideae</taxon>
        <taxon>Acalypheae</taxon>
        <taxon>Ricinus</taxon>
    </lineage>
</organism>
<dbReference type="InterPro" id="IPR001563">
    <property type="entry name" value="Peptidase_S10"/>
</dbReference>
<keyword evidence="3" id="KW-1185">Reference proteome</keyword>
<dbReference type="AlphaFoldDB" id="B9S814"/>
<dbReference type="eggNOG" id="KOG1282">
    <property type="taxonomic scope" value="Eukaryota"/>
</dbReference>
<dbReference type="InParanoid" id="B9S814"/>
<dbReference type="GO" id="GO:0006508">
    <property type="term" value="P:proteolysis"/>
    <property type="evidence" value="ECO:0007669"/>
    <property type="project" value="InterPro"/>
</dbReference>
<protein>
    <submittedName>
        <fullName evidence="2">Serine carboxypeptidase, putative</fullName>
    </submittedName>
</protein>
<sequence length="120" mass="13385">MVVVLAIEPSFDCASKCCFLSGQTVKNLPGFDDGLPFKLETGYSDSHNYCSVFSLSRFVDSLILSYFTKSQGNPEEDPLFLWLTGGPACFSFHGLIYETGPMEFDKDNRGSYLVMDDNHN</sequence>
<comment type="similarity">
    <text evidence="1">Belongs to the peptidase S10 family.</text>
</comment>
<keyword evidence="2" id="KW-0378">Hydrolase</keyword>
<evidence type="ECO:0000256" key="1">
    <source>
        <dbReference type="ARBA" id="ARBA00009431"/>
    </source>
</evidence>